<reference evidence="3" key="2">
    <citation type="submission" date="2023-02" db="EMBL/GenBank/DDBJ databases">
        <authorList>
            <person name="Sun Q."/>
            <person name="Mori K."/>
        </authorList>
    </citation>
    <scope>NUCLEOTIDE SEQUENCE</scope>
    <source>
        <strain evidence="3">NBRC 112290</strain>
    </source>
</reference>
<dbReference type="Proteomes" id="UP001157161">
    <property type="component" value="Unassembled WGS sequence"/>
</dbReference>
<name>A0AA37XF25_9MICO</name>
<keyword evidence="2" id="KW-1133">Transmembrane helix</keyword>
<keyword evidence="2" id="KW-0812">Transmembrane</keyword>
<feature type="transmembrane region" description="Helical" evidence="2">
    <location>
        <begin position="24"/>
        <end position="45"/>
    </location>
</feature>
<evidence type="ECO:0000313" key="3">
    <source>
        <dbReference type="EMBL" id="GMA31830.1"/>
    </source>
</evidence>
<gene>
    <name evidence="3" type="ORF">GCM10025875_18220</name>
</gene>
<evidence type="ECO:0000256" key="1">
    <source>
        <dbReference type="SAM" id="MobiDB-lite"/>
    </source>
</evidence>
<reference evidence="3" key="1">
    <citation type="journal article" date="2014" name="Int. J. Syst. Evol. Microbiol.">
        <title>Complete genome sequence of Corynebacterium casei LMG S-19264T (=DSM 44701T), isolated from a smear-ripened cheese.</title>
        <authorList>
            <consortium name="US DOE Joint Genome Institute (JGI-PGF)"/>
            <person name="Walter F."/>
            <person name="Albersmeier A."/>
            <person name="Kalinowski J."/>
            <person name="Ruckert C."/>
        </authorList>
    </citation>
    <scope>NUCLEOTIDE SEQUENCE</scope>
    <source>
        <strain evidence="3">NBRC 112290</strain>
    </source>
</reference>
<protein>
    <submittedName>
        <fullName evidence="3">Uncharacterized protein</fullName>
    </submittedName>
</protein>
<organism evidence="3 4">
    <name type="scientific">Litorihabitans aurantiacus</name>
    <dbReference type="NCBI Taxonomy" id="1930061"/>
    <lineage>
        <taxon>Bacteria</taxon>
        <taxon>Bacillati</taxon>
        <taxon>Actinomycetota</taxon>
        <taxon>Actinomycetes</taxon>
        <taxon>Micrococcales</taxon>
        <taxon>Beutenbergiaceae</taxon>
        <taxon>Litorihabitans</taxon>
    </lineage>
</organism>
<dbReference type="AlphaFoldDB" id="A0AA37XF25"/>
<comment type="caution">
    <text evidence="3">The sequence shown here is derived from an EMBL/GenBank/DDBJ whole genome shotgun (WGS) entry which is preliminary data.</text>
</comment>
<proteinExistence type="predicted"/>
<accession>A0AA37XF25</accession>
<dbReference type="EMBL" id="BSUM01000001">
    <property type="protein sequence ID" value="GMA31830.1"/>
    <property type="molecule type" value="Genomic_DNA"/>
</dbReference>
<sequence length="147" mass="15882">MVPCPDPARAWRGRDTGGMPATSAFWAVCLAVLLAAGLLVAMILARRPEAGYRTWLRETMRPLEGGDASAARPGRDRLSGGAVTEMRDAAEGEVVGLSDLLREGEPDHGYLTVPQRYEDRFEELTVAIGARQRALADRRGAYGRGDA</sequence>
<keyword evidence="4" id="KW-1185">Reference proteome</keyword>
<evidence type="ECO:0000313" key="4">
    <source>
        <dbReference type="Proteomes" id="UP001157161"/>
    </source>
</evidence>
<feature type="region of interest" description="Disordered" evidence="1">
    <location>
        <begin position="64"/>
        <end position="85"/>
    </location>
</feature>
<evidence type="ECO:0000256" key="2">
    <source>
        <dbReference type="SAM" id="Phobius"/>
    </source>
</evidence>
<keyword evidence="2" id="KW-0472">Membrane</keyword>